<gene>
    <name evidence="2" type="ORF">MELLADRAFT_65214</name>
</gene>
<feature type="compositionally biased region" description="Polar residues" evidence="1">
    <location>
        <begin position="135"/>
        <end position="155"/>
    </location>
</feature>
<name>F4RUE8_MELLP</name>
<dbReference type="EMBL" id="GL883121">
    <property type="protein sequence ID" value="EGG03922.1"/>
    <property type="molecule type" value="Genomic_DNA"/>
</dbReference>
<evidence type="ECO:0000313" key="2">
    <source>
        <dbReference type="EMBL" id="EGG03922.1"/>
    </source>
</evidence>
<keyword evidence="3" id="KW-1185">Reference proteome</keyword>
<dbReference type="Proteomes" id="UP000001072">
    <property type="component" value="Unassembled WGS sequence"/>
</dbReference>
<reference evidence="3" key="1">
    <citation type="journal article" date="2011" name="Proc. Natl. Acad. Sci. U.S.A.">
        <title>Obligate biotrophy features unraveled by the genomic analysis of rust fungi.</title>
        <authorList>
            <person name="Duplessis S."/>
            <person name="Cuomo C.A."/>
            <person name="Lin Y.-C."/>
            <person name="Aerts A."/>
            <person name="Tisserant E."/>
            <person name="Veneault-Fourrey C."/>
            <person name="Joly D.L."/>
            <person name="Hacquard S."/>
            <person name="Amselem J."/>
            <person name="Cantarel B.L."/>
            <person name="Chiu R."/>
            <person name="Coutinho P.M."/>
            <person name="Feau N."/>
            <person name="Field M."/>
            <person name="Frey P."/>
            <person name="Gelhaye E."/>
            <person name="Goldberg J."/>
            <person name="Grabherr M.G."/>
            <person name="Kodira C.D."/>
            <person name="Kohler A."/>
            <person name="Kuees U."/>
            <person name="Lindquist E.A."/>
            <person name="Lucas S.M."/>
            <person name="Mago R."/>
            <person name="Mauceli E."/>
            <person name="Morin E."/>
            <person name="Murat C."/>
            <person name="Pangilinan J.L."/>
            <person name="Park R."/>
            <person name="Pearson M."/>
            <person name="Quesneville H."/>
            <person name="Rouhier N."/>
            <person name="Sakthikumar S."/>
            <person name="Salamov A.A."/>
            <person name="Schmutz J."/>
            <person name="Selles B."/>
            <person name="Shapiro H."/>
            <person name="Tanguay P."/>
            <person name="Tuskan G.A."/>
            <person name="Henrissat B."/>
            <person name="Van de Peer Y."/>
            <person name="Rouze P."/>
            <person name="Ellis J.G."/>
            <person name="Dodds P.N."/>
            <person name="Schein J.E."/>
            <person name="Zhong S."/>
            <person name="Hamelin R.C."/>
            <person name="Grigoriev I.V."/>
            <person name="Szabo L.J."/>
            <person name="Martin F."/>
        </authorList>
    </citation>
    <scope>NUCLEOTIDE SEQUENCE [LARGE SCALE GENOMIC DNA]</scope>
    <source>
        <strain evidence="3">98AG31 / pathotype 3-4-7</strain>
    </source>
</reference>
<organism evidence="3">
    <name type="scientific">Melampsora larici-populina (strain 98AG31 / pathotype 3-4-7)</name>
    <name type="common">Poplar leaf rust fungus</name>
    <dbReference type="NCBI Taxonomy" id="747676"/>
    <lineage>
        <taxon>Eukaryota</taxon>
        <taxon>Fungi</taxon>
        <taxon>Dikarya</taxon>
        <taxon>Basidiomycota</taxon>
        <taxon>Pucciniomycotina</taxon>
        <taxon>Pucciniomycetes</taxon>
        <taxon>Pucciniales</taxon>
        <taxon>Melampsoraceae</taxon>
        <taxon>Melampsora</taxon>
    </lineage>
</organism>
<dbReference type="InParanoid" id="F4RUE8"/>
<dbReference type="GeneID" id="18930399"/>
<dbReference type="HOGENOM" id="CLU_1210069_0_0_1"/>
<evidence type="ECO:0000313" key="3">
    <source>
        <dbReference type="Proteomes" id="UP000001072"/>
    </source>
</evidence>
<dbReference type="VEuPathDB" id="FungiDB:MELLADRAFT_65214"/>
<evidence type="ECO:0000256" key="1">
    <source>
        <dbReference type="SAM" id="MobiDB-lite"/>
    </source>
</evidence>
<feature type="region of interest" description="Disordered" evidence="1">
    <location>
        <begin position="125"/>
        <end position="165"/>
    </location>
</feature>
<sequence>MPQFKKLPTSARGTIIPFQVPFPFPIHIQVFAKDLSLSPMTLQYVLDIQPKASLVRLEAKALHLSLELKRVALFSFAKSYVRGKSSAHERYHLYLVQETAYKHKGNNCTVPNSLPLSNCLLRKPTPVPNNPPITAGNSNKGKVSTTGSCSTSSEPGDQVAVQGTPYKRNKNNFTNLNSHPLPNLCQNLMSVANDPLLSAAHLNIDTAHIIGCYGTSSQSATQADVLADS</sequence>
<accession>F4RUE8</accession>
<dbReference type="RefSeq" id="XP_007412715.1">
    <property type="nucleotide sequence ID" value="XM_007412653.1"/>
</dbReference>
<dbReference type="KEGG" id="mlr:MELLADRAFT_65214"/>
<protein>
    <submittedName>
        <fullName evidence="2">Uncharacterized protein</fullName>
    </submittedName>
</protein>
<proteinExistence type="predicted"/>
<dbReference type="AlphaFoldDB" id="F4RUE8"/>